<sequence length="297" mass="33639">MDETEETSTTEWTRVPDPKCAGRLFSQELLHRGKDSGSLSLSLDLRHSRGEQDRAIASLYRRDGLQWSSPLNCALKGGVAVTRIFEGESDHLIPSVSEELLENNMFAMAGRMIGHSFLHNGPSFPGLSPAIVHVLFGGSLETAPVTIRDCPDLDIREIVEKLEGDAEFKEDDSIHQLCLSWDFPAPSNSNRKWLAKRLLLHAVIEQTRRQINHFRRGLEDTGIWTLLSHRRDVIPVLFPRESEAQVTPQMILDCITWPSSITVIFDEYEDKYLGSDEFCTIDIKRVSSFLKMFIENG</sequence>
<organism evidence="1 2">
    <name type="scientific">Takifugu flavidus</name>
    <name type="common">sansaifugu</name>
    <dbReference type="NCBI Taxonomy" id="433684"/>
    <lineage>
        <taxon>Eukaryota</taxon>
        <taxon>Metazoa</taxon>
        <taxon>Chordata</taxon>
        <taxon>Craniata</taxon>
        <taxon>Vertebrata</taxon>
        <taxon>Euteleostomi</taxon>
        <taxon>Actinopterygii</taxon>
        <taxon>Neopterygii</taxon>
        <taxon>Teleostei</taxon>
        <taxon>Neoteleostei</taxon>
        <taxon>Acanthomorphata</taxon>
        <taxon>Eupercaria</taxon>
        <taxon>Tetraodontiformes</taxon>
        <taxon>Tetradontoidea</taxon>
        <taxon>Tetraodontidae</taxon>
        <taxon>Takifugu</taxon>
    </lineage>
</organism>
<keyword evidence="2" id="KW-1185">Reference proteome</keyword>
<dbReference type="EMBL" id="RHFK02000021">
    <property type="protein sequence ID" value="TWW56703.1"/>
    <property type="molecule type" value="Genomic_DNA"/>
</dbReference>
<name>A0A5C6MPD7_9TELE</name>
<gene>
    <name evidence="1" type="ORF">D4764_08G0006900</name>
</gene>
<evidence type="ECO:0008006" key="3">
    <source>
        <dbReference type="Google" id="ProtNLM"/>
    </source>
</evidence>
<evidence type="ECO:0000313" key="1">
    <source>
        <dbReference type="EMBL" id="TWW56703.1"/>
    </source>
</evidence>
<dbReference type="AlphaFoldDB" id="A0A5C6MPD7"/>
<dbReference type="SUPFAM" id="SSF56204">
    <property type="entry name" value="Hect, E3 ligase catalytic domain"/>
    <property type="match status" value="1"/>
</dbReference>
<proteinExistence type="predicted"/>
<accession>A0A5C6MPD7</accession>
<dbReference type="GO" id="GO:0004842">
    <property type="term" value="F:ubiquitin-protein transferase activity"/>
    <property type="evidence" value="ECO:0007669"/>
    <property type="project" value="InterPro"/>
</dbReference>
<protein>
    <recommendedName>
        <fullName evidence="3">G2/M phase-specific E3 ubiquitin-protein ligase</fullName>
    </recommendedName>
</protein>
<dbReference type="Proteomes" id="UP000324091">
    <property type="component" value="Chromosome 8"/>
</dbReference>
<evidence type="ECO:0000313" key="2">
    <source>
        <dbReference type="Proteomes" id="UP000324091"/>
    </source>
</evidence>
<dbReference type="InterPro" id="IPR035983">
    <property type="entry name" value="Hect_E3_ubiquitin_ligase"/>
</dbReference>
<feature type="non-terminal residue" evidence="1">
    <location>
        <position position="297"/>
    </location>
</feature>
<reference evidence="1 2" key="1">
    <citation type="submission" date="2019-04" db="EMBL/GenBank/DDBJ databases">
        <title>Chromosome genome assembly for Takifugu flavidus.</title>
        <authorList>
            <person name="Xiao S."/>
        </authorList>
    </citation>
    <scope>NUCLEOTIDE SEQUENCE [LARGE SCALE GENOMIC DNA]</scope>
    <source>
        <strain evidence="1">HTHZ2018</strain>
        <tissue evidence="1">Muscle</tissue>
    </source>
</reference>
<comment type="caution">
    <text evidence="1">The sequence shown here is derived from an EMBL/GenBank/DDBJ whole genome shotgun (WGS) entry which is preliminary data.</text>
</comment>